<dbReference type="Gene3D" id="6.10.140.1990">
    <property type="match status" value="1"/>
</dbReference>
<feature type="domain" description="Multidrug resistance protein MdtA-like beta-barrel" evidence="10">
    <location>
        <begin position="222"/>
        <end position="296"/>
    </location>
</feature>
<evidence type="ECO:0000259" key="10">
    <source>
        <dbReference type="Pfam" id="PF25944"/>
    </source>
</evidence>
<feature type="coiled-coil region" evidence="7">
    <location>
        <begin position="108"/>
        <end position="173"/>
    </location>
</feature>
<dbReference type="Proteomes" id="UP001215503">
    <property type="component" value="Unassembled WGS sequence"/>
</dbReference>
<gene>
    <name evidence="11" type="ORF">P2G67_04325</name>
</gene>
<dbReference type="PANTHER" id="PTHR30469:SF33">
    <property type="entry name" value="SLR1207 PROTEIN"/>
    <property type="match status" value="1"/>
</dbReference>
<dbReference type="Gene3D" id="2.40.50.100">
    <property type="match status" value="1"/>
</dbReference>
<keyword evidence="4" id="KW-0997">Cell inner membrane</keyword>
<sequence length="386" mass="41633">MRKALYIASAVVLLLLAGLGGSMAWSALTPAGEDAVMTTPVTKGTLRDEVSALGTLEPQDFVDVGVQVSGQIQALHVELGQEVVEGDLLAELDADVFQARVDSDAAELRRLEASLAEREAQLELARRQFERSEKLLAQRATSREAYESAEAAVKVAEAQIMGLRAQISQSESALRANEANLGYTRVYAPMSGTVVSLDAKVGQTLNANQSTPIILRIADLATMTVRAQVSEADVMRLEPGMRAYFTTLGDRNRRWEGSLRQILPTPEVVNDVVLYQALFEVPNADGRLLTQMTAQVFFVRDAAEDALQVPLSAVESLGPNAQGEEQGQVLVQSNGRLEPRQVVLGLRNRVAVEVRDGLREGEQIALQLPASGAAPGGASRQRVPRL</sequence>
<evidence type="ECO:0000256" key="2">
    <source>
        <dbReference type="ARBA" id="ARBA00009477"/>
    </source>
</evidence>
<comment type="subcellular location">
    <subcellularLocation>
        <location evidence="1">Cell membrane</location>
    </subcellularLocation>
</comment>
<dbReference type="InterPro" id="IPR030190">
    <property type="entry name" value="MacA_alpha-hairpin_sf"/>
</dbReference>
<dbReference type="NCBIfam" id="TIGR01730">
    <property type="entry name" value="RND_mfp"/>
    <property type="match status" value="1"/>
</dbReference>
<dbReference type="RefSeq" id="WP_275820390.1">
    <property type="nucleotide sequence ID" value="NZ_JARHUD010000002.1"/>
</dbReference>
<evidence type="ECO:0000256" key="1">
    <source>
        <dbReference type="ARBA" id="ARBA00004236"/>
    </source>
</evidence>
<accession>A0ABT5YJV1</accession>
<proteinExistence type="inferred from homology"/>
<dbReference type="InterPro" id="IPR058626">
    <property type="entry name" value="MdtA-like_b-barrel"/>
</dbReference>
<evidence type="ECO:0000256" key="4">
    <source>
        <dbReference type="ARBA" id="ARBA00022519"/>
    </source>
</evidence>
<reference evidence="11 12" key="1">
    <citation type="submission" date="2023-03" db="EMBL/GenBank/DDBJ databases">
        <title>Fodinicurvata sp. CAU 1616 isolated from sea sendiment.</title>
        <authorList>
            <person name="Kim W."/>
        </authorList>
    </citation>
    <scope>NUCLEOTIDE SEQUENCE [LARGE SCALE GENOMIC DNA]</scope>
    <source>
        <strain evidence="11 12">CAU 1616</strain>
    </source>
</reference>
<dbReference type="Pfam" id="PF25944">
    <property type="entry name" value="Beta-barrel_RND"/>
    <property type="match status" value="1"/>
</dbReference>
<evidence type="ECO:0000256" key="6">
    <source>
        <dbReference type="ARBA" id="ARBA00023136"/>
    </source>
</evidence>
<dbReference type="Pfam" id="PF25917">
    <property type="entry name" value="BSH_RND"/>
    <property type="match status" value="1"/>
</dbReference>
<organism evidence="11 12">
    <name type="scientific">Aquibaculum arenosum</name>
    <dbReference type="NCBI Taxonomy" id="3032591"/>
    <lineage>
        <taxon>Bacteria</taxon>
        <taxon>Pseudomonadati</taxon>
        <taxon>Pseudomonadota</taxon>
        <taxon>Alphaproteobacteria</taxon>
        <taxon>Rhodospirillales</taxon>
        <taxon>Rhodovibrionaceae</taxon>
        <taxon>Aquibaculum</taxon>
    </lineage>
</organism>
<keyword evidence="12" id="KW-1185">Reference proteome</keyword>
<protein>
    <submittedName>
        <fullName evidence="11">Efflux RND transporter periplasmic adaptor subunit</fullName>
    </submittedName>
</protein>
<evidence type="ECO:0000256" key="5">
    <source>
        <dbReference type="ARBA" id="ARBA00023054"/>
    </source>
</evidence>
<feature type="domain" description="Multidrug resistance protein MdtA-like alpha-helical hairpin" evidence="8">
    <location>
        <begin position="108"/>
        <end position="170"/>
    </location>
</feature>
<dbReference type="Pfam" id="PF25876">
    <property type="entry name" value="HH_MFP_RND"/>
    <property type="match status" value="1"/>
</dbReference>
<dbReference type="Gene3D" id="2.40.30.170">
    <property type="match status" value="1"/>
</dbReference>
<evidence type="ECO:0000259" key="9">
    <source>
        <dbReference type="Pfam" id="PF25917"/>
    </source>
</evidence>
<dbReference type="InterPro" id="IPR058624">
    <property type="entry name" value="MdtA-like_HH"/>
</dbReference>
<dbReference type="PANTHER" id="PTHR30469">
    <property type="entry name" value="MULTIDRUG RESISTANCE PROTEIN MDTA"/>
    <property type="match status" value="1"/>
</dbReference>
<evidence type="ECO:0000313" key="12">
    <source>
        <dbReference type="Proteomes" id="UP001215503"/>
    </source>
</evidence>
<keyword evidence="5 7" id="KW-0175">Coiled coil</keyword>
<name>A0ABT5YJV1_9PROT</name>
<comment type="similarity">
    <text evidence="2">Belongs to the membrane fusion protein (MFP) (TC 8.A.1) family.</text>
</comment>
<dbReference type="Gene3D" id="2.40.420.20">
    <property type="match status" value="1"/>
</dbReference>
<comment type="caution">
    <text evidence="11">The sequence shown here is derived from an EMBL/GenBank/DDBJ whole genome shotgun (WGS) entry which is preliminary data.</text>
</comment>
<feature type="domain" description="Multidrug resistance protein MdtA-like barrel-sandwich hybrid" evidence="9">
    <location>
        <begin position="62"/>
        <end position="215"/>
    </location>
</feature>
<evidence type="ECO:0000256" key="7">
    <source>
        <dbReference type="SAM" id="Coils"/>
    </source>
</evidence>
<dbReference type="SUPFAM" id="SSF111369">
    <property type="entry name" value="HlyD-like secretion proteins"/>
    <property type="match status" value="1"/>
</dbReference>
<keyword evidence="6" id="KW-0472">Membrane</keyword>
<evidence type="ECO:0000259" key="8">
    <source>
        <dbReference type="Pfam" id="PF25876"/>
    </source>
</evidence>
<evidence type="ECO:0000313" key="11">
    <source>
        <dbReference type="EMBL" id="MDF2095197.1"/>
    </source>
</evidence>
<keyword evidence="3" id="KW-1003">Cell membrane</keyword>
<dbReference type="EMBL" id="JARHUD010000002">
    <property type="protein sequence ID" value="MDF2095197.1"/>
    <property type="molecule type" value="Genomic_DNA"/>
</dbReference>
<dbReference type="InterPro" id="IPR006143">
    <property type="entry name" value="RND_pump_MFP"/>
</dbReference>
<evidence type="ECO:0000256" key="3">
    <source>
        <dbReference type="ARBA" id="ARBA00022475"/>
    </source>
</evidence>
<dbReference type="InterPro" id="IPR058625">
    <property type="entry name" value="MdtA-like_BSH"/>
</dbReference>